<feature type="transmembrane region" description="Helical" evidence="6">
    <location>
        <begin position="354"/>
        <end position="373"/>
    </location>
</feature>
<dbReference type="EMBL" id="CP046072">
    <property type="protein sequence ID" value="QSZ42596.1"/>
    <property type="molecule type" value="Genomic_DNA"/>
</dbReference>
<feature type="transmembrane region" description="Helical" evidence="6">
    <location>
        <begin position="247"/>
        <end position="267"/>
    </location>
</feature>
<evidence type="ECO:0000256" key="2">
    <source>
        <dbReference type="ARBA" id="ARBA00022475"/>
    </source>
</evidence>
<dbReference type="KEGG" id="saqt:GJV85_10905"/>
<keyword evidence="4 6" id="KW-1133">Transmembrane helix</keyword>
<dbReference type="PANTHER" id="PTHR33406:SF12">
    <property type="entry name" value="BLR2997 PROTEIN"/>
    <property type="match status" value="1"/>
</dbReference>
<dbReference type="PROSITE" id="PS50156">
    <property type="entry name" value="SSD"/>
    <property type="match status" value="2"/>
</dbReference>
<dbReference type="RefSeq" id="WP_207561406.1">
    <property type="nucleotide sequence ID" value="NZ_CP046072.1"/>
</dbReference>
<keyword evidence="5 6" id="KW-0472">Membrane</keyword>
<feature type="domain" description="SSD" evidence="7">
    <location>
        <begin position="247"/>
        <end position="372"/>
    </location>
</feature>
<comment type="subcellular location">
    <subcellularLocation>
        <location evidence="1">Cell membrane</location>
        <topology evidence="1">Multi-pass membrane protein</topology>
    </subcellularLocation>
</comment>
<name>A0A975B1N3_9BACT</name>
<feature type="domain" description="SSD" evidence="7">
    <location>
        <begin position="632"/>
        <end position="754"/>
    </location>
</feature>
<evidence type="ECO:0000256" key="6">
    <source>
        <dbReference type="SAM" id="Phobius"/>
    </source>
</evidence>
<dbReference type="InterPro" id="IPR000731">
    <property type="entry name" value="SSD"/>
</dbReference>
<keyword evidence="2" id="KW-1003">Cell membrane</keyword>
<accession>A0A975B1N3</accession>
<dbReference type="GO" id="GO:0022857">
    <property type="term" value="F:transmembrane transporter activity"/>
    <property type="evidence" value="ECO:0007669"/>
    <property type="project" value="InterPro"/>
</dbReference>
<feature type="transmembrane region" description="Helical" evidence="6">
    <location>
        <begin position="279"/>
        <end position="298"/>
    </location>
</feature>
<evidence type="ECO:0000256" key="1">
    <source>
        <dbReference type="ARBA" id="ARBA00004651"/>
    </source>
</evidence>
<evidence type="ECO:0000256" key="5">
    <source>
        <dbReference type="ARBA" id="ARBA00023136"/>
    </source>
</evidence>
<dbReference type="GO" id="GO:0005886">
    <property type="term" value="C:plasma membrane"/>
    <property type="evidence" value="ECO:0007669"/>
    <property type="project" value="UniProtKB-SubCell"/>
</dbReference>
<dbReference type="InterPro" id="IPR050545">
    <property type="entry name" value="Mycobact_MmpL"/>
</dbReference>
<dbReference type="PANTHER" id="PTHR33406">
    <property type="entry name" value="MEMBRANE PROTEIN MJ1562-RELATED"/>
    <property type="match status" value="1"/>
</dbReference>
<feature type="transmembrane region" description="Helical" evidence="6">
    <location>
        <begin position="221"/>
        <end position="240"/>
    </location>
</feature>
<organism evidence="8 9">
    <name type="scientific">Sulfurimonas aquatica</name>
    <dbReference type="NCBI Taxonomy" id="2672570"/>
    <lineage>
        <taxon>Bacteria</taxon>
        <taxon>Pseudomonadati</taxon>
        <taxon>Campylobacterota</taxon>
        <taxon>Epsilonproteobacteria</taxon>
        <taxon>Campylobacterales</taxon>
        <taxon>Sulfurimonadaceae</taxon>
        <taxon>Sulfurimonas</taxon>
    </lineage>
</organism>
<proteinExistence type="predicted"/>
<dbReference type="SUPFAM" id="SSF82866">
    <property type="entry name" value="Multidrug efflux transporter AcrB transmembrane domain"/>
    <property type="match status" value="2"/>
</dbReference>
<feature type="transmembrane region" description="Helical" evidence="6">
    <location>
        <begin position="655"/>
        <end position="677"/>
    </location>
</feature>
<dbReference type="InterPro" id="IPR001036">
    <property type="entry name" value="Acrflvin-R"/>
</dbReference>
<dbReference type="Pfam" id="PF03176">
    <property type="entry name" value="MMPL"/>
    <property type="match status" value="2"/>
</dbReference>
<evidence type="ECO:0000259" key="7">
    <source>
        <dbReference type="PROSITE" id="PS50156"/>
    </source>
</evidence>
<keyword evidence="9" id="KW-1185">Reference proteome</keyword>
<protein>
    <submittedName>
        <fullName evidence="8">MMPL family transporter</fullName>
    </submittedName>
</protein>
<keyword evidence="3 6" id="KW-0812">Transmembrane</keyword>
<evidence type="ECO:0000313" key="9">
    <source>
        <dbReference type="Proteomes" id="UP000671852"/>
    </source>
</evidence>
<dbReference type="InterPro" id="IPR004869">
    <property type="entry name" value="MMPL_dom"/>
</dbReference>
<evidence type="ECO:0000256" key="3">
    <source>
        <dbReference type="ARBA" id="ARBA00022692"/>
    </source>
</evidence>
<feature type="transmembrane region" description="Helical" evidence="6">
    <location>
        <begin position="698"/>
        <end position="721"/>
    </location>
</feature>
<evidence type="ECO:0000313" key="8">
    <source>
        <dbReference type="EMBL" id="QSZ42596.1"/>
    </source>
</evidence>
<feature type="transmembrane region" description="Helical" evidence="6">
    <location>
        <begin position="407"/>
        <end position="427"/>
    </location>
</feature>
<dbReference type="Proteomes" id="UP000671852">
    <property type="component" value="Chromosome"/>
</dbReference>
<feature type="transmembrane region" description="Helical" evidence="6">
    <location>
        <begin position="629"/>
        <end position="649"/>
    </location>
</feature>
<feature type="transmembrane region" description="Helical" evidence="6">
    <location>
        <begin position="603"/>
        <end position="622"/>
    </location>
</feature>
<reference evidence="8" key="2">
    <citation type="submission" date="2021-04" db="EMBL/GenBank/DDBJ databases">
        <title>Isolation and characterization of a novel species of the genus Sulfurimonas.</title>
        <authorList>
            <person name="Fukui M."/>
        </authorList>
    </citation>
    <scope>NUCLEOTIDE SEQUENCE</scope>
    <source>
        <strain evidence="8">H1576</strain>
    </source>
</reference>
<feature type="transmembrane region" description="Helical" evidence="6">
    <location>
        <begin position="319"/>
        <end position="342"/>
    </location>
</feature>
<reference evidence="8" key="1">
    <citation type="submission" date="2019-11" db="EMBL/GenBank/DDBJ databases">
        <authorList>
            <person name="Kojima H."/>
        </authorList>
    </citation>
    <scope>NUCLEOTIDE SEQUENCE</scope>
    <source>
        <strain evidence="8">H1576</strain>
    </source>
</reference>
<gene>
    <name evidence="8" type="ORF">GJV85_10905</name>
</gene>
<dbReference type="Gene3D" id="1.20.1640.10">
    <property type="entry name" value="Multidrug efflux transporter AcrB transmembrane domain"/>
    <property type="match status" value="2"/>
</dbReference>
<dbReference type="PRINTS" id="PR00702">
    <property type="entry name" value="ACRIFLAVINRP"/>
</dbReference>
<feature type="transmembrane region" description="Helical" evidence="6">
    <location>
        <begin position="727"/>
        <end position="752"/>
    </location>
</feature>
<dbReference type="AlphaFoldDB" id="A0A975B1N3"/>
<sequence>MRKFVNSIIHFRWFIALIIPILTIVLAFELRNIEFEGSYRVWFSEESESLKKYDRFRAVFGNDDAIIITFSDENGIMNPKALGVIDRLTNKLWETKNIARVDSLTNYQYVHSNPEEPDDIIVEDFFEDISSLTALEFKQKEEIALKEDLLVNRIISSDGKTTMIVGRLTPKVGDIFGAVKEVGRTVQGYVDEESKNNGYEFHLAGGPILNLTFSTLGKSDITTFTPIILLIAMILLWIIFRRSSGMLLSIAVVMFTFIIVLAIQVLLGYKINNFTANMPVFIIAIGIADAMHLYWIYLIGRKKGLDNHEAIHYSVEKNFLPIFLTSVTTAVGFASLSISAIVPIETLGVATANAALLAFALTVLFVPAVLAIINPKVKEKEIKSSEEKPNKIALLYAEFIIKHDTKIILATVIIFGIIGFGLTKLQIDSNTVRYFNEDVPFRKTVTFIEDKLTGPMSYEIVLDSKIKDGIKSSEFMHMVEKFSNEFKSKYPDVRHTSSLVDVVKKFNEVMTGEKNIPDNQNLIAQYLLLYSLSLPQGMEINDKMDVDERFLRLTASMNIVDTSLDLEMIKWAEEWWKTTPYSVSINGQTVMFAHMQHDVTDTLVESIILAISVVSIMMLLIFKSFRMVPLFIIPNILPIVLVVGVMGWLGITVDIGVAISGAIILGVAVDDTIHFLVKYKEARKKGYNFKDSLVYIMHYAGSAIIFTTIILSTSFMIFSFSQFNPNVNFGIVTAIALIIAVAVDLIMLPAILSRYDGKEKSFLS</sequence>
<evidence type="ECO:0000256" key="4">
    <source>
        <dbReference type="ARBA" id="ARBA00022989"/>
    </source>
</evidence>